<proteinExistence type="predicted"/>
<name>A8GNK4_RICAH</name>
<dbReference type="STRING" id="293614.A1C_03475"/>
<dbReference type="KEGG" id="rak:A1C_03475"/>
<protein>
    <submittedName>
        <fullName evidence="1">Uncharacterized protein</fullName>
    </submittedName>
</protein>
<evidence type="ECO:0000313" key="1">
    <source>
        <dbReference type="EMBL" id="ABV74979.1"/>
    </source>
</evidence>
<dbReference type="HOGENOM" id="CLU_2540422_0_0_5"/>
<dbReference type="AlphaFoldDB" id="A8GNK4"/>
<dbReference type="Proteomes" id="UP000006830">
    <property type="component" value="Chromosome"/>
</dbReference>
<gene>
    <name evidence="1" type="ordered locus">A1C_03475</name>
</gene>
<sequence>MREYRPVIASSRSNVPKAKGVAVTIQDGKTVALTRRKALADEAKLFPALIVKITKPIIFRKILIKINIPYKYSKDFNIRYAKK</sequence>
<dbReference type="RefSeq" id="WP_012149612.1">
    <property type="nucleotide sequence ID" value="NC_009881.1"/>
</dbReference>
<keyword evidence="2" id="KW-1185">Reference proteome</keyword>
<organism evidence="1 2">
    <name type="scientific">Rickettsia akari (strain Hartford)</name>
    <dbReference type="NCBI Taxonomy" id="293614"/>
    <lineage>
        <taxon>Bacteria</taxon>
        <taxon>Pseudomonadati</taxon>
        <taxon>Pseudomonadota</taxon>
        <taxon>Alphaproteobacteria</taxon>
        <taxon>Rickettsiales</taxon>
        <taxon>Rickettsiaceae</taxon>
        <taxon>Rickettsieae</taxon>
        <taxon>Rickettsia</taxon>
        <taxon>spotted fever group</taxon>
    </lineage>
</organism>
<reference evidence="1" key="1">
    <citation type="submission" date="2007-09" db="EMBL/GenBank/DDBJ databases">
        <title>Complete Genome Sequence of Rickettsia akari.</title>
        <authorList>
            <person name="Madan A."/>
            <person name="Fahey J."/>
            <person name="Helton E."/>
            <person name="Ketteman M."/>
            <person name="Madan A."/>
            <person name="Rodrigues S."/>
            <person name="Sanchez A."/>
            <person name="Whiting M."/>
            <person name="Dasch G."/>
            <person name="Eremeeva M."/>
        </authorList>
    </citation>
    <scope>NUCLEOTIDE SEQUENCE</scope>
    <source>
        <strain evidence="1">Hartford</strain>
    </source>
</reference>
<dbReference type="EMBL" id="CP000847">
    <property type="protein sequence ID" value="ABV74979.1"/>
    <property type="molecule type" value="Genomic_DNA"/>
</dbReference>
<evidence type="ECO:0000313" key="2">
    <source>
        <dbReference type="Proteomes" id="UP000006830"/>
    </source>
</evidence>
<accession>A8GNK4</accession>